<dbReference type="PaxDb" id="8022-A0A060ZBG1"/>
<dbReference type="PANTHER" id="PTHR12127:SF23">
    <property type="entry name" value="MUCOLIPIN-3 ISOFORM X1"/>
    <property type="match status" value="1"/>
</dbReference>
<dbReference type="GO" id="GO:0010008">
    <property type="term" value="C:endosome membrane"/>
    <property type="evidence" value="ECO:0007669"/>
    <property type="project" value="UniProtKB-SubCell"/>
</dbReference>
<feature type="non-terminal residue" evidence="16">
    <location>
        <position position="1"/>
    </location>
</feature>
<keyword evidence="11" id="KW-0407">Ion channel</keyword>
<organism evidence="16 17">
    <name type="scientific">Oncorhynchus mykiss</name>
    <name type="common">Rainbow trout</name>
    <name type="synonym">Salmo gairdneri</name>
    <dbReference type="NCBI Taxonomy" id="8022"/>
    <lineage>
        <taxon>Eukaryota</taxon>
        <taxon>Metazoa</taxon>
        <taxon>Chordata</taxon>
        <taxon>Craniata</taxon>
        <taxon>Vertebrata</taxon>
        <taxon>Euteleostomi</taxon>
        <taxon>Actinopterygii</taxon>
        <taxon>Neopterygii</taxon>
        <taxon>Teleostei</taxon>
        <taxon>Protacanthopterygii</taxon>
        <taxon>Salmoniformes</taxon>
        <taxon>Salmonidae</taxon>
        <taxon>Salmoninae</taxon>
        <taxon>Oncorhynchus</taxon>
    </lineage>
</organism>
<keyword evidence="6" id="KW-0967">Endosome</keyword>
<evidence type="ECO:0000259" key="15">
    <source>
        <dbReference type="Pfam" id="PF21381"/>
    </source>
</evidence>
<evidence type="ECO:0000256" key="8">
    <source>
        <dbReference type="ARBA" id="ARBA00023065"/>
    </source>
</evidence>
<evidence type="ECO:0000256" key="1">
    <source>
        <dbReference type="ARBA" id="ARBA00004337"/>
    </source>
</evidence>
<keyword evidence="8" id="KW-0406">Ion transport</keyword>
<reference evidence="16" key="1">
    <citation type="journal article" date="2014" name="Nat. Commun.">
        <title>The rainbow trout genome provides novel insights into evolution after whole-genome duplication in vertebrates.</title>
        <authorList>
            <person name="Berthelot C."/>
            <person name="Brunet F."/>
            <person name="Chalopin D."/>
            <person name="Juanchich A."/>
            <person name="Bernard M."/>
            <person name="Noel B."/>
            <person name="Bento P."/>
            <person name="Da Silva C."/>
            <person name="Labadie K."/>
            <person name="Alberti A."/>
            <person name="Aury J.M."/>
            <person name="Louis A."/>
            <person name="Dehais P."/>
            <person name="Bardou P."/>
            <person name="Montfort J."/>
            <person name="Klopp C."/>
            <person name="Cabau C."/>
            <person name="Gaspin C."/>
            <person name="Thorgaard G.H."/>
            <person name="Boussaha M."/>
            <person name="Quillet E."/>
            <person name="Guyomard R."/>
            <person name="Galiana D."/>
            <person name="Bobe J."/>
            <person name="Volff J.N."/>
            <person name="Genet C."/>
            <person name="Wincker P."/>
            <person name="Jaillon O."/>
            <person name="Roest Crollius H."/>
            <person name="Guiguen Y."/>
        </authorList>
    </citation>
    <scope>NUCLEOTIDE SEQUENCE [LARGE SCALE GENOMIC DNA]</scope>
</reference>
<evidence type="ECO:0000256" key="11">
    <source>
        <dbReference type="ARBA" id="ARBA00023303"/>
    </source>
</evidence>
<keyword evidence="4" id="KW-1003">Cell membrane</keyword>
<protein>
    <submittedName>
        <fullName evidence="16">Uncharacterized protein</fullName>
    </submittedName>
</protein>
<feature type="transmembrane region" description="Helical" evidence="13">
    <location>
        <begin position="329"/>
        <end position="350"/>
    </location>
</feature>
<feature type="domain" description="Polycystin cation channel PKD1/PKD2" evidence="14">
    <location>
        <begin position="222"/>
        <end position="357"/>
    </location>
</feature>
<dbReference type="Gene3D" id="1.10.287.70">
    <property type="match status" value="1"/>
</dbReference>
<reference evidence="16" key="2">
    <citation type="submission" date="2014-03" db="EMBL/GenBank/DDBJ databases">
        <authorList>
            <person name="Genoscope - CEA"/>
        </authorList>
    </citation>
    <scope>NUCLEOTIDE SEQUENCE</scope>
</reference>
<evidence type="ECO:0000256" key="2">
    <source>
        <dbReference type="ARBA" id="ARBA00004651"/>
    </source>
</evidence>
<feature type="domain" description="Mucolipin extracytosolic" evidence="15">
    <location>
        <begin position="7"/>
        <end position="88"/>
    </location>
</feature>
<evidence type="ECO:0000256" key="10">
    <source>
        <dbReference type="ARBA" id="ARBA00023157"/>
    </source>
</evidence>
<keyword evidence="3" id="KW-0813">Transport</keyword>
<dbReference type="GO" id="GO:0072345">
    <property type="term" value="F:NAADP-sensitive calcium-release channel activity"/>
    <property type="evidence" value="ECO:0007669"/>
    <property type="project" value="TreeGrafter"/>
</dbReference>
<dbReference type="PANTHER" id="PTHR12127">
    <property type="entry name" value="MUCOLIPIN"/>
    <property type="match status" value="1"/>
</dbReference>
<gene>
    <name evidence="16" type="ORF">GSONMT00012338001</name>
</gene>
<dbReference type="InterPro" id="IPR013122">
    <property type="entry name" value="PKD1_2_channel"/>
</dbReference>
<dbReference type="STRING" id="8022.A0A060ZBG1"/>
<name>A0A060ZBG1_ONCMY</name>
<keyword evidence="5 13" id="KW-0812">Transmembrane</keyword>
<evidence type="ECO:0000256" key="6">
    <source>
        <dbReference type="ARBA" id="ARBA00022753"/>
    </source>
</evidence>
<evidence type="ECO:0000259" key="14">
    <source>
        <dbReference type="Pfam" id="PF08016"/>
    </source>
</evidence>
<dbReference type="AlphaFoldDB" id="A0A060ZBG1"/>
<proteinExistence type="predicted"/>
<keyword evidence="9 13" id="KW-0472">Membrane</keyword>
<evidence type="ECO:0000256" key="5">
    <source>
        <dbReference type="ARBA" id="ARBA00022692"/>
    </source>
</evidence>
<dbReference type="Pfam" id="PF08016">
    <property type="entry name" value="PKD_channel"/>
    <property type="match status" value="1"/>
</dbReference>
<dbReference type="InterPro" id="IPR039031">
    <property type="entry name" value="Mucolipin"/>
</dbReference>
<evidence type="ECO:0000256" key="3">
    <source>
        <dbReference type="ARBA" id="ARBA00022448"/>
    </source>
</evidence>
<comment type="catalytic activity">
    <reaction evidence="12">
        <text>Ca(2+)(in) = Ca(2+)(out)</text>
        <dbReference type="Rhea" id="RHEA:29671"/>
        <dbReference type="ChEBI" id="CHEBI:29108"/>
    </reaction>
</comment>
<dbReference type="GO" id="GO:0005765">
    <property type="term" value="C:lysosomal membrane"/>
    <property type="evidence" value="ECO:0007669"/>
    <property type="project" value="TreeGrafter"/>
</dbReference>
<feature type="transmembrane region" description="Helical" evidence="13">
    <location>
        <begin position="261"/>
        <end position="283"/>
    </location>
</feature>
<keyword evidence="7 13" id="KW-1133">Transmembrane helix</keyword>
<dbReference type="EMBL" id="FR942663">
    <property type="protein sequence ID" value="CDQ99039.1"/>
    <property type="molecule type" value="Genomic_DNA"/>
</dbReference>
<dbReference type="Pfam" id="PF21381">
    <property type="entry name" value="MCLN_ECD"/>
    <property type="match status" value="1"/>
</dbReference>
<evidence type="ECO:0000256" key="7">
    <source>
        <dbReference type="ARBA" id="ARBA00022989"/>
    </source>
</evidence>
<evidence type="ECO:0000256" key="12">
    <source>
        <dbReference type="ARBA" id="ARBA00036634"/>
    </source>
</evidence>
<dbReference type="GO" id="GO:0005886">
    <property type="term" value="C:plasma membrane"/>
    <property type="evidence" value="ECO:0007669"/>
    <property type="project" value="UniProtKB-SubCell"/>
</dbReference>
<evidence type="ECO:0000256" key="4">
    <source>
        <dbReference type="ARBA" id="ARBA00022475"/>
    </source>
</evidence>
<sequence length="400" mass="46132">PFCFFLTECISVYPLEPLEDKTLSRDINFSLDFKRLLSVNIYLTLKAINLQTVRHHELPDCYAFSIIIMFDNRANSGRIKINLEIMLESMNVKTGMLQALLGRTTTSCCLIPSSSSPALPHSSCAHAQSTKDLSSSLRLFYRGNRLNIRIVRTMNTVRHSYNIQHYTAFFHTYFGKTVSWSERMEFVNGWYILIIVSDTLTIAGSALKIGIQTKDLTNYDVCSILLGTSTMLVWVGVIRYLGFFKKYNILILALRAAFPNVIRFSCCAGLIYLGYCFCGWIVLGPYHEKFRTLDKVTECLFSLINGDDLYSTFQKMREKRYMVWLFSRLYLYSFLSLFIYMVLSLFIALITDTYETIKQHQKDRVLVSQLKAFVAECRDQPDSGKYKIDKEPTCCCYCFG</sequence>
<evidence type="ECO:0000313" key="17">
    <source>
        <dbReference type="Proteomes" id="UP000193380"/>
    </source>
</evidence>
<dbReference type="FunFam" id="1.10.287.70:FF:000033">
    <property type="entry name" value="Mucolipin 1"/>
    <property type="match status" value="1"/>
</dbReference>
<dbReference type="Proteomes" id="UP000193380">
    <property type="component" value="Unassembled WGS sequence"/>
</dbReference>
<feature type="transmembrane region" description="Helical" evidence="13">
    <location>
        <begin position="189"/>
        <end position="209"/>
    </location>
</feature>
<feature type="transmembrane region" description="Helical" evidence="13">
    <location>
        <begin position="221"/>
        <end position="241"/>
    </location>
</feature>
<evidence type="ECO:0000313" key="16">
    <source>
        <dbReference type="EMBL" id="CDQ99039.1"/>
    </source>
</evidence>
<comment type="subcellular location">
    <subcellularLocation>
        <location evidence="2">Cell membrane</location>
        <topology evidence="2">Multi-pass membrane protein</topology>
    </subcellularLocation>
    <subcellularLocation>
        <location evidence="1">Endosome membrane</location>
        <topology evidence="1">Multi-pass membrane protein</topology>
    </subcellularLocation>
</comment>
<accession>A0A060ZBG1</accession>
<evidence type="ECO:0000256" key="9">
    <source>
        <dbReference type="ARBA" id="ARBA00023136"/>
    </source>
</evidence>
<evidence type="ECO:0000256" key="13">
    <source>
        <dbReference type="SAM" id="Phobius"/>
    </source>
</evidence>
<keyword evidence="10" id="KW-1015">Disulfide bond</keyword>
<dbReference type="InterPro" id="IPR049134">
    <property type="entry name" value="MCLN_ECD"/>
</dbReference>